<feature type="transmembrane region" description="Helical" evidence="2">
    <location>
        <begin position="43"/>
        <end position="64"/>
    </location>
</feature>
<keyword evidence="2" id="KW-0472">Membrane</keyword>
<evidence type="ECO:0000313" key="5">
    <source>
        <dbReference type="EMBL" id="SFT88827.1"/>
    </source>
</evidence>
<evidence type="ECO:0000259" key="4">
    <source>
        <dbReference type="Pfam" id="PF15420"/>
    </source>
</evidence>
<dbReference type="PIRSF" id="PIRSF007542">
    <property type="entry name" value="UCP007542"/>
    <property type="match status" value="1"/>
</dbReference>
<feature type="transmembrane region" description="Helical" evidence="2">
    <location>
        <begin position="191"/>
        <end position="210"/>
    </location>
</feature>
<feature type="transmembrane region" description="Helical" evidence="2">
    <location>
        <begin position="76"/>
        <end position="97"/>
    </location>
</feature>
<organism evidence="5 6">
    <name type="scientific">Geodermatophilus amargosae</name>
    <dbReference type="NCBI Taxonomy" id="1296565"/>
    <lineage>
        <taxon>Bacteria</taxon>
        <taxon>Bacillati</taxon>
        <taxon>Actinomycetota</taxon>
        <taxon>Actinomycetes</taxon>
        <taxon>Geodermatophilales</taxon>
        <taxon>Geodermatophilaceae</taxon>
        <taxon>Geodermatophilus</taxon>
    </lineage>
</organism>
<dbReference type="STRING" id="1296565.SAMN05660657_03715"/>
<keyword evidence="2" id="KW-0812">Transmembrane</keyword>
<sequence>MPSTRLRLREQDARAGRPPVPEDPPERARPTVRRRPRRRPFRYTLPGLTGTLVFLCVSLTPSLLPRTGLTQGLISGITAAFGYAVGVVAAAAWRAVVDRDVRPTRRRSWLVLAGVALVSFVAATVYGRYWQARIRELMDAPADSALSVVVVPLVAGAVFVVLVALARAVRRVGGWVTLLLDRWIGARAARAVGWAVVVVGSVLLLNGVVVDRLVAAVDAAFSVRNDRTDAGVVRPTAAERSGGPGSLVGWGSLGREGRTFVGTGPSAAQITAFTGAPAPQPVRAYAGLDSAPTAELRARLAVDDLERAGGLDRAVLVVVTTTGSGWVDPGAVDSVEYLSGGDSAAVAIQYSYLPSFVSYLVDSDRAREAGRELFDAVYERWNRLPLDDRPRLFVAGESLGSFGGETAFSGEYDLRNRTGGAVFAGPPEFNTLFREFVDDRDEGSPEIEPVYRDGRTVRFTDDPSRAVAPATAPWDGSRVLYLLHASDPVVWWTPELAYARPTWLEEHRGDDVVDAMRWIPFVTFWQVTADLPFAGNVPDGHGHVYTSQYVDAWAQVLQPPDWDAERAEQLRDLLGTGS</sequence>
<gene>
    <name evidence="5" type="ORF">SAMN05660657_03715</name>
</gene>
<dbReference type="Pfam" id="PF10081">
    <property type="entry name" value="Abhydrolase_9"/>
    <property type="match status" value="1"/>
</dbReference>
<feature type="domain" description="Alpha/beta-hydrolase catalytic" evidence="3">
    <location>
        <begin position="282"/>
        <end position="570"/>
    </location>
</feature>
<feature type="transmembrane region" description="Helical" evidence="2">
    <location>
        <begin position="149"/>
        <end position="170"/>
    </location>
</feature>
<name>A0A1I7BNS3_9ACTN</name>
<reference evidence="6" key="1">
    <citation type="submission" date="2016-10" db="EMBL/GenBank/DDBJ databases">
        <authorList>
            <person name="Varghese N."/>
            <person name="Submissions S."/>
        </authorList>
    </citation>
    <scope>NUCLEOTIDE SEQUENCE [LARGE SCALE GENOMIC DNA]</scope>
    <source>
        <strain evidence="6">DSM 46136</strain>
    </source>
</reference>
<dbReference type="InterPro" id="IPR027787">
    <property type="entry name" value="Alpha/beta-hydrolase_catalytic"/>
</dbReference>
<dbReference type="InterPro" id="IPR027788">
    <property type="entry name" value="Alpha/beta-hydrolase_N_dom"/>
</dbReference>
<accession>A0A1I7BNS3</accession>
<feature type="domain" description="Alpha/beta-hydrolase N-terminal" evidence="4">
    <location>
        <begin position="59"/>
        <end position="265"/>
    </location>
</feature>
<proteinExistence type="predicted"/>
<keyword evidence="6" id="KW-1185">Reference proteome</keyword>
<dbReference type="InterPro" id="IPR012037">
    <property type="entry name" value="Alpha/beta-hydrolase_fam"/>
</dbReference>
<dbReference type="Pfam" id="PF15420">
    <property type="entry name" value="Abhydrolase_9_N"/>
    <property type="match status" value="1"/>
</dbReference>
<dbReference type="EMBL" id="FPBA01000015">
    <property type="protein sequence ID" value="SFT88827.1"/>
    <property type="molecule type" value="Genomic_DNA"/>
</dbReference>
<evidence type="ECO:0000259" key="3">
    <source>
        <dbReference type="Pfam" id="PF10081"/>
    </source>
</evidence>
<evidence type="ECO:0000256" key="2">
    <source>
        <dbReference type="SAM" id="Phobius"/>
    </source>
</evidence>
<protein>
    <submittedName>
        <fullName evidence="5">Uncharacterized membrane protein</fullName>
    </submittedName>
</protein>
<feature type="transmembrane region" description="Helical" evidence="2">
    <location>
        <begin position="109"/>
        <end position="129"/>
    </location>
</feature>
<dbReference type="AlphaFoldDB" id="A0A1I7BNS3"/>
<keyword evidence="2" id="KW-1133">Transmembrane helix</keyword>
<evidence type="ECO:0000256" key="1">
    <source>
        <dbReference type="SAM" id="MobiDB-lite"/>
    </source>
</evidence>
<evidence type="ECO:0000313" key="6">
    <source>
        <dbReference type="Proteomes" id="UP000199546"/>
    </source>
</evidence>
<dbReference type="Proteomes" id="UP000199546">
    <property type="component" value="Unassembled WGS sequence"/>
</dbReference>
<feature type="region of interest" description="Disordered" evidence="1">
    <location>
        <begin position="1"/>
        <end position="36"/>
    </location>
</feature>
<dbReference type="RefSeq" id="WP_175551672.1">
    <property type="nucleotide sequence ID" value="NZ_FPBA01000015.1"/>
</dbReference>